<accession>A0ABD1YNL4</accession>
<feature type="compositionally biased region" description="Basic and acidic residues" evidence="1">
    <location>
        <begin position="13"/>
        <end position="26"/>
    </location>
</feature>
<evidence type="ECO:0000256" key="1">
    <source>
        <dbReference type="SAM" id="MobiDB-lite"/>
    </source>
</evidence>
<sequence>MPSAQHISNNNWSKEDPEHISQETEGCHQGLRRNAEEHMVSIRSTGSIPVVIRCHNRCIYLMSKGLWTMVAPQKRRVYLAKEEEWMLYVQKSEFSFRTAF</sequence>
<evidence type="ECO:0000313" key="3">
    <source>
        <dbReference type="Proteomes" id="UP001605036"/>
    </source>
</evidence>
<proteinExistence type="predicted"/>
<protein>
    <submittedName>
        <fullName evidence="2">Uncharacterized protein</fullName>
    </submittedName>
</protein>
<reference evidence="2 3" key="1">
    <citation type="submission" date="2024-09" db="EMBL/GenBank/DDBJ databases">
        <title>Chromosome-scale assembly of Riccia fluitans.</title>
        <authorList>
            <person name="Paukszto L."/>
            <person name="Sawicki J."/>
            <person name="Karawczyk K."/>
            <person name="Piernik-Szablinska J."/>
            <person name="Szczecinska M."/>
            <person name="Mazdziarz M."/>
        </authorList>
    </citation>
    <scope>NUCLEOTIDE SEQUENCE [LARGE SCALE GENOMIC DNA]</scope>
    <source>
        <strain evidence="2">Rf_01</strain>
        <tissue evidence="2">Aerial parts of the thallus</tissue>
    </source>
</reference>
<dbReference type="EMBL" id="JBHFFA010000004">
    <property type="protein sequence ID" value="KAL2632373.1"/>
    <property type="molecule type" value="Genomic_DNA"/>
</dbReference>
<feature type="region of interest" description="Disordered" evidence="1">
    <location>
        <begin position="1"/>
        <end position="32"/>
    </location>
</feature>
<name>A0ABD1YNL4_9MARC</name>
<evidence type="ECO:0000313" key="2">
    <source>
        <dbReference type="EMBL" id="KAL2632373.1"/>
    </source>
</evidence>
<organism evidence="2 3">
    <name type="scientific">Riccia fluitans</name>
    <dbReference type="NCBI Taxonomy" id="41844"/>
    <lineage>
        <taxon>Eukaryota</taxon>
        <taxon>Viridiplantae</taxon>
        <taxon>Streptophyta</taxon>
        <taxon>Embryophyta</taxon>
        <taxon>Marchantiophyta</taxon>
        <taxon>Marchantiopsida</taxon>
        <taxon>Marchantiidae</taxon>
        <taxon>Marchantiales</taxon>
        <taxon>Ricciaceae</taxon>
        <taxon>Riccia</taxon>
    </lineage>
</organism>
<gene>
    <name evidence="2" type="ORF">R1flu_017059</name>
</gene>
<keyword evidence="3" id="KW-1185">Reference proteome</keyword>
<feature type="compositionally biased region" description="Polar residues" evidence="1">
    <location>
        <begin position="1"/>
        <end position="12"/>
    </location>
</feature>
<comment type="caution">
    <text evidence="2">The sequence shown here is derived from an EMBL/GenBank/DDBJ whole genome shotgun (WGS) entry which is preliminary data.</text>
</comment>
<dbReference type="Proteomes" id="UP001605036">
    <property type="component" value="Unassembled WGS sequence"/>
</dbReference>
<dbReference type="AlphaFoldDB" id="A0ABD1YNL4"/>